<dbReference type="EMBL" id="BPLR01011123">
    <property type="protein sequence ID" value="GIY44296.1"/>
    <property type="molecule type" value="Genomic_DNA"/>
</dbReference>
<evidence type="ECO:0000256" key="1">
    <source>
        <dbReference type="SAM" id="MobiDB-lite"/>
    </source>
</evidence>
<evidence type="ECO:0000313" key="2">
    <source>
        <dbReference type="EMBL" id="GIY44296.1"/>
    </source>
</evidence>
<reference evidence="2 3" key="1">
    <citation type="submission" date="2021-06" db="EMBL/GenBank/DDBJ databases">
        <title>Caerostris extrusa draft genome.</title>
        <authorList>
            <person name="Kono N."/>
            <person name="Arakawa K."/>
        </authorList>
    </citation>
    <scope>NUCLEOTIDE SEQUENCE [LARGE SCALE GENOMIC DNA]</scope>
</reference>
<accession>A0AAV4TGK5</accession>
<dbReference type="Proteomes" id="UP001054945">
    <property type="component" value="Unassembled WGS sequence"/>
</dbReference>
<dbReference type="AlphaFoldDB" id="A0AAV4TGK5"/>
<name>A0AAV4TGK5_CAEEX</name>
<comment type="caution">
    <text evidence="2">The sequence shown here is derived from an EMBL/GenBank/DDBJ whole genome shotgun (WGS) entry which is preliminary data.</text>
</comment>
<evidence type="ECO:0000313" key="3">
    <source>
        <dbReference type="Proteomes" id="UP001054945"/>
    </source>
</evidence>
<proteinExistence type="predicted"/>
<gene>
    <name evidence="2" type="ORF">CEXT_431871</name>
</gene>
<sequence>MTRKHNELQGQRQSVLLNFKNYEYKSNLPTQAVTKQAHIYGMCSLDNNHLSLESLSIHHRSEKMFLLHTALQRPPPSQATSQEFGGGKVHDCGVN</sequence>
<feature type="region of interest" description="Disordered" evidence="1">
    <location>
        <begin position="73"/>
        <end position="95"/>
    </location>
</feature>
<keyword evidence="3" id="KW-1185">Reference proteome</keyword>
<organism evidence="2 3">
    <name type="scientific">Caerostris extrusa</name>
    <name type="common">Bark spider</name>
    <name type="synonym">Caerostris bankana</name>
    <dbReference type="NCBI Taxonomy" id="172846"/>
    <lineage>
        <taxon>Eukaryota</taxon>
        <taxon>Metazoa</taxon>
        <taxon>Ecdysozoa</taxon>
        <taxon>Arthropoda</taxon>
        <taxon>Chelicerata</taxon>
        <taxon>Arachnida</taxon>
        <taxon>Araneae</taxon>
        <taxon>Araneomorphae</taxon>
        <taxon>Entelegynae</taxon>
        <taxon>Araneoidea</taxon>
        <taxon>Araneidae</taxon>
        <taxon>Caerostris</taxon>
    </lineage>
</organism>
<protein>
    <submittedName>
        <fullName evidence="2">Uncharacterized protein</fullName>
    </submittedName>
</protein>